<protein>
    <submittedName>
        <fullName evidence="2">Uncharacterized protein</fullName>
    </submittedName>
</protein>
<reference evidence="3" key="1">
    <citation type="journal article" date="2013" name="Nature">
        <title>Pan genome of the phytoplankton Emiliania underpins its global distribution.</title>
        <authorList>
            <person name="Read B.A."/>
            <person name="Kegel J."/>
            <person name="Klute M.J."/>
            <person name="Kuo A."/>
            <person name="Lefebvre S.C."/>
            <person name="Maumus F."/>
            <person name="Mayer C."/>
            <person name="Miller J."/>
            <person name="Monier A."/>
            <person name="Salamov A."/>
            <person name="Young J."/>
            <person name="Aguilar M."/>
            <person name="Claverie J.M."/>
            <person name="Frickenhaus S."/>
            <person name="Gonzalez K."/>
            <person name="Herman E.K."/>
            <person name="Lin Y.C."/>
            <person name="Napier J."/>
            <person name="Ogata H."/>
            <person name="Sarno A.F."/>
            <person name="Shmutz J."/>
            <person name="Schroeder D."/>
            <person name="de Vargas C."/>
            <person name="Verret F."/>
            <person name="von Dassow P."/>
            <person name="Valentin K."/>
            <person name="Van de Peer Y."/>
            <person name="Wheeler G."/>
            <person name="Dacks J.B."/>
            <person name="Delwiche C.F."/>
            <person name="Dyhrman S.T."/>
            <person name="Glockner G."/>
            <person name="John U."/>
            <person name="Richards T."/>
            <person name="Worden A.Z."/>
            <person name="Zhang X."/>
            <person name="Grigoriev I.V."/>
            <person name="Allen A.E."/>
            <person name="Bidle K."/>
            <person name="Borodovsky M."/>
            <person name="Bowler C."/>
            <person name="Brownlee C."/>
            <person name="Cock J.M."/>
            <person name="Elias M."/>
            <person name="Gladyshev V.N."/>
            <person name="Groth M."/>
            <person name="Guda C."/>
            <person name="Hadaegh A."/>
            <person name="Iglesias-Rodriguez M.D."/>
            <person name="Jenkins J."/>
            <person name="Jones B.M."/>
            <person name="Lawson T."/>
            <person name="Leese F."/>
            <person name="Lindquist E."/>
            <person name="Lobanov A."/>
            <person name="Lomsadze A."/>
            <person name="Malik S.B."/>
            <person name="Marsh M.E."/>
            <person name="Mackinder L."/>
            <person name="Mock T."/>
            <person name="Mueller-Roeber B."/>
            <person name="Pagarete A."/>
            <person name="Parker M."/>
            <person name="Probert I."/>
            <person name="Quesneville H."/>
            <person name="Raines C."/>
            <person name="Rensing S.A."/>
            <person name="Riano-Pachon D.M."/>
            <person name="Richier S."/>
            <person name="Rokitta S."/>
            <person name="Shiraiwa Y."/>
            <person name="Soanes D.M."/>
            <person name="van der Giezen M."/>
            <person name="Wahlund T.M."/>
            <person name="Williams B."/>
            <person name="Wilson W."/>
            <person name="Wolfe G."/>
            <person name="Wurch L.L."/>
        </authorList>
    </citation>
    <scope>NUCLEOTIDE SEQUENCE</scope>
</reference>
<dbReference type="GeneID" id="17257053"/>
<accession>A0A0D3IHX5</accession>
<dbReference type="RefSeq" id="XP_005763289.1">
    <property type="nucleotide sequence ID" value="XM_005763232.1"/>
</dbReference>
<name>A0A0D3IHX5_EMIH1</name>
<proteinExistence type="predicted"/>
<dbReference type="HOGENOM" id="CLU_1339684_0_0_1"/>
<feature type="region of interest" description="Disordered" evidence="1">
    <location>
        <begin position="1"/>
        <end position="93"/>
    </location>
</feature>
<dbReference type="PaxDb" id="2903-EOD10860"/>
<dbReference type="EnsemblProtists" id="EOD10860">
    <property type="protein sequence ID" value="EOD10860"/>
    <property type="gene ID" value="EMIHUDRAFT_437733"/>
</dbReference>
<evidence type="ECO:0000313" key="2">
    <source>
        <dbReference type="EnsemblProtists" id="EOD10860"/>
    </source>
</evidence>
<evidence type="ECO:0000313" key="3">
    <source>
        <dbReference type="Proteomes" id="UP000013827"/>
    </source>
</evidence>
<dbReference type="Proteomes" id="UP000013827">
    <property type="component" value="Unassembled WGS sequence"/>
</dbReference>
<dbReference type="KEGG" id="ehx:EMIHUDRAFT_437733"/>
<keyword evidence="3" id="KW-1185">Reference proteome</keyword>
<reference evidence="2" key="2">
    <citation type="submission" date="2024-10" db="UniProtKB">
        <authorList>
            <consortium name="EnsemblProtists"/>
        </authorList>
    </citation>
    <scope>IDENTIFICATION</scope>
</reference>
<sequence length="205" mass="22045">MPRGDPSTAGPSRVSKRAADKSPPDQPRPKRIEPKTWPFNLEDLYQLLEQPSGGRQMDARPATPPCRPTSRLWQSDPGPPRPRRVAPRPEGDAGFQREMVAVFREKAASDAARKQLEQTVSEKAASDAAREQLEQTVSRMAKALESSTQLCAKLQQAAAATAKGSSKALQKVANTLLAPAGGNLTVQQVAWAAAHSAAVLQPHDS</sequence>
<feature type="compositionally biased region" description="Basic and acidic residues" evidence="1">
    <location>
        <begin position="17"/>
        <end position="34"/>
    </location>
</feature>
<organism evidence="2 3">
    <name type="scientific">Emiliania huxleyi (strain CCMP1516)</name>
    <dbReference type="NCBI Taxonomy" id="280463"/>
    <lineage>
        <taxon>Eukaryota</taxon>
        <taxon>Haptista</taxon>
        <taxon>Haptophyta</taxon>
        <taxon>Prymnesiophyceae</taxon>
        <taxon>Isochrysidales</taxon>
        <taxon>Noelaerhabdaceae</taxon>
        <taxon>Emiliania</taxon>
    </lineage>
</organism>
<evidence type="ECO:0000256" key="1">
    <source>
        <dbReference type="SAM" id="MobiDB-lite"/>
    </source>
</evidence>
<dbReference type="AlphaFoldDB" id="A0A0D3IHX5"/>